<dbReference type="PANTHER" id="PTHR35400">
    <property type="entry name" value="SLR1083 PROTEIN"/>
    <property type="match status" value="1"/>
</dbReference>
<dbReference type="SUPFAM" id="SSF52980">
    <property type="entry name" value="Restriction endonuclease-like"/>
    <property type="match status" value="1"/>
</dbReference>
<dbReference type="AlphaFoldDB" id="A0A563VZQ8"/>
<feature type="domain" description="Putative restriction endonuclease" evidence="1">
    <location>
        <begin position="21"/>
        <end position="187"/>
    </location>
</feature>
<accession>A0A563VZQ8</accession>
<dbReference type="EMBL" id="CAACVJ010000457">
    <property type="protein sequence ID" value="VEP16921.1"/>
    <property type="molecule type" value="Genomic_DNA"/>
</dbReference>
<dbReference type="InterPro" id="IPR012296">
    <property type="entry name" value="Nuclease_put_TT1808"/>
</dbReference>
<sequence length="219" mass="25215">MVTHQQKILPLENGDRLSRSEFERRYQAMSELKKAELIEGRVYTASPVRIIHGQPHAYIMGWLAVYHAATPGTQFADNTTVRLDIDNEPQPDALLRVEKGQSQIDVDDYVRGAPELIVEIAASTASYDLQEKLQVYRRNGVQEYIVWQVSDRIIDWFRLRDGEYFKLQPDENNIIKSEVFPGLWLAIDSLLQYDLAQVIQTVQQGLAIKEHQDFIAEIT</sequence>
<name>A0A563VZQ8_9CYAN</name>
<dbReference type="Proteomes" id="UP000320055">
    <property type="component" value="Unassembled WGS sequence"/>
</dbReference>
<evidence type="ECO:0000313" key="2">
    <source>
        <dbReference type="EMBL" id="VEP16921.1"/>
    </source>
</evidence>
<evidence type="ECO:0000313" key="3">
    <source>
        <dbReference type="Proteomes" id="UP000320055"/>
    </source>
</evidence>
<reference evidence="2 3" key="1">
    <citation type="submission" date="2019-01" db="EMBL/GenBank/DDBJ databases">
        <authorList>
            <person name="Brito A."/>
        </authorList>
    </citation>
    <scope>NUCLEOTIDE SEQUENCE [LARGE SCALE GENOMIC DNA]</scope>
    <source>
        <strain evidence="2">1</strain>
    </source>
</reference>
<protein>
    <recommendedName>
        <fullName evidence="1">Putative restriction endonuclease domain-containing protein</fullName>
    </recommendedName>
</protein>
<proteinExistence type="predicted"/>
<dbReference type="PANTHER" id="PTHR35400:SF3">
    <property type="entry name" value="SLL1072 PROTEIN"/>
    <property type="match status" value="1"/>
</dbReference>
<dbReference type="OrthoDB" id="449656at2"/>
<evidence type="ECO:0000259" key="1">
    <source>
        <dbReference type="Pfam" id="PF05685"/>
    </source>
</evidence>
<dbReference type="Gene3D" id="3.90.1570.10">
    <property type="entry name" value="tt1808, chain A"/>
    <property type="match status" value="1"/>
</dbReference>
<gene>
    <name evidence="2" type="ORF">H1P_510024</name>
</gene>
<dbReference type="Pfam" id="PF05685">
    <property type="entry name" value="Uma2"/>
    <property type="match status" value="1"/>
</dbReference>
<dbReference type="CDD" id="cd06260">
    <property type="entry name" value="DUF820-like"/>
    <property type="match status" value="1"/>
</dbReference>
<dbReference type="InterPro" id="IPR008538">
    <property type="entry name" value="Uma2"/>
</dbReference>
<organism evidence="2 3">
    <name type="scientific">Hyella patelloides LEGE 07179</name>
    <dbReference type="NCBI Taxonomy" id="945734"/>
    <lineage>
        <taxon>Bacteria</taxon>
        <taxon>Bacillati</taxon>
        <taxon>Cyanobacteriota</taxon>
        <taxon>Cyanophyceae</taxon>
        <taxon>Pleurocapsales</taxon>
        <taxon>Hyellaceae</taxon>
        <taxon>Hyella</taxon>
    </lineage>
</organism>
<dbReference type="InterPro" id="IPR011335">
    <property type="entry name" value="Restrct_endonuc-II-like"/>
</dbReference>
<keyword evidence="3" id="KW-1185">Reference proteome</keyword>
<dbReference type="RefSeq" id="WP_144866605.1">
    <property type="nucleotide sequence ID" value="NZ_LR213811.1"/>
</dbReference>